<dbReference type="AlphaFoldDB" id="A0A3B0SBM7"/>
<name>A0A3B0SBM7_9ZZZZ</name>
<organism evidence="1">
    <name type="scientific">hydrothermal vent metagenome</name>
    <dbReference type="NCBI Taxonomy" id="652676"/>
    <lineage>
        <taxon>unclassified sequences</taxon>
        <taxon>metagenomes</taxon>
        <taxon>ecological metagenomes</taxon>
    </lineage>
</organism>
<dbReference type="EMBL" id="UOEH01000088">
    <property type="protein sequence ID" value="VAV92465.1"/>
    <property type="molecule type" value="Genomic_DNA"/>
</dbReference>
<accession>A0A3B0SBM7</accession>
<protein>
    <submittedName>
        <fullName evidence="1">Uncharacterized protein</fullName>
    </submittedName>
</protein>
<reference evidence="1" key="1">
    <citation type="submission" date="2018-06" db="EMBL/GenBank/DDBJ databases">
        <authorList>
            <person name="Zhirakovskaya E."/>
        </authorList>
    </citation>
    <scope>NUCLEOTIDE SEQUENCE</scope>
</reference>
<evidence type="ECO:0000313" key="1">
    <source>
        <dbReference type="EMBL" id="VAV92465.1"/>
    </source>
</evidence>
<sequence>MQATDDVVLQLRRGAYGGVHFALLEKFFGNNCYSARRMLDFNMRPT</sequence>
<proteinExistence type="predicted"/>
<gene>
    <name evidence="1" type="ORF">MNBD_ALPHA05-2193</name>
</gene>